<dbReference type="PANTHER" id="PTHR24110">
    <property type="entry name" value="CENTROSOMAL PROTEIN OF 78 KDA"/>
    <property type="match status" value="1"/>
</dbReference>
<dbReference type="SMART" id="SM00368">
    <property type="entry name" value="LRR_RI"/>
    <property type="match status" value="4"/>
</dbReference>
<dbReference type="PANTHER" id="PTHR24110:SF3">
    <property type="entry name" value="CENTROSOMAL PROTEIN OF 78 KDA"/>
    <property type="match status" value="1"/>
</dbReference>
<gene>
    <name evidence="2" type="primary">LOC118760936</name>
</gene>
<sequence length="162" mass="17856">MRTSGTKLKSFSLAYCNIGDEGVKVVSEGLLESVTQLNLSGCGLSNEGVSMLSQVIRRHEEAWKDTLRYQLPNFDRMSCLRRLTLNDNPLIDDEGVGIMANTLESNVWVKGGSLSSFLALDLQRCGITVRGAQSILDMLRLNTSLLVVDIRGNSISIFLLIF</sequence>
<dbReference type="GO" id="GO:0044782">
    <property type="term" value="P:cilium organization"/>
    <property type="evidence" value="ECO:0007669"/>
    <property type="project" value="TreeGrafter"/>
</dbReference>
<dbReference type="Gene3D" id="3.80.10.10">
    <property type="entry name" value="Ribonuclease Inhibitor"/>
    <property type="match status" value="2"/>
</dbReference>
<dbReference type="InterPro" id="IPR001611">
    <property type="entry name" value="Leu-rich_rpt"/>
</dbReference>
<proteinExistence type="predicted"/>
<name>A0A7E6EHU2_9MOLL</name>
<dbReference type="RefSeq" id="XP_036354457.1">
    <property type="nucleotide sequence ID" value="XM_036498564.1"/>
</dbReference>
<keyword evidence="1" id="KW-1185">Reference proteome</keyword>
<organism evidence="1 2">
    <name type="scientific">Octopus sinensis</name>
    <name type="common">East Asian common octopus</name>
    <dbReference type="NCBI Taxonomy" id="2607531"/>
    <lineage>
        <taxon>Eukaryota</taxon>
        <taxon>Metazoa</taxon>
        <taxon>Spiralia</taxon>
        <taxon>Lophotrochozoa</taxon>
        <taxon>Mollusca</taxon>
        <taxon>Cephalopoda</taxon>
        <taxon>Coleoidea</taxon>
        <taxon>Octopodiformes</taxon>
        <taxon>Octopoda</taxon>
        <taxon>Incirrata</taxon>
        <taxon>Octopodidae</taxon>
        <taxon>Octopus</taxon>
    </lineage>
</organism>
<reference evidence="2" key="1">
    <citation type="submission" date="2025-08" db="UniProtKB">
        <authorList>
            <consortium name="RefSeq"/>
        </authorList>
    </citation>
    <scope>IDENTIFICATION</scope>
</reference>
<dbReference type="GO" id="GO:0036064">
    <property type="term" value="C:ciliary basal body"/>
    <property type="evidence" value="ECO:0007669"/>
    <property type="project" value="TreeGrafter"/>
</dbReference>
<accession>A0A7E6EHU2</accession>
<dbReference type="SUPFAM" id="SSF52047">
    <property type="entry name" value="RNI-like"/>
    <property type="match status" value="1"/>
</dbReference>
<dbReference type="InterPro" id="IPR032675">
    <property type="entry name" value="LRR_dom_sf"/>
</dbReference>
<evidence type="ECO:0000313" key="2">
    <source>
        <dbReference type="RefSeq" id="XP_036354457.1"/>
    </source>
</evidence>
<protein>
    <submittedName>
        <fullName evidence="2">Centrosomal protein of 78 kDa-like</fullName>
    </submittedName>
</protein>
<dbReference type="GO" id="GO:0005813">
    <property type="term" value="C:centrosome"/>
    <property type="evidence" value="ECO:0007669"/>
    <property type="project" value="TreeGrafter"/>
</dbReference>
<dbReference type="Proteomes" id="UP000515154">
    <property type="component" value="Unplaced"/>
</dbReference>
<dbReference type="KEGG" id="osn:118760936"/>
<dbReference type="Pfam" id="PF13516">
    <property type="entry name" value="LRR_6"/>
    <property type="match status" value="4"/>
</dbReference>
<evidence type="ECO:0000313" key="1">
    <source>
        <dbReference type="Proteomes" id="UP000515154"/>
    </source>
</evidence>
<dbReference type="AlphaFoldDB" id="A0A7E6EHU2"/>